<keyword evidence="1" id="KW-0472">Membrane</keyword>
<dbReference type="KEGG" id="rpq:rpr22_CDSx229"/>
<keyword evidence="1" id="KW-1133">Transmembrane helix</keyword>
<protein>
    <submittedName>
        <fullName evidence="2">Sodium-dependent phosphate transporter 1-B(Solute carrier family 20 member 1-B)</fullName>
    </submittedName>
</protein>
<dbReference type="AlphaFoldDB" id="D5AWD9"/>
<organism evidence="2 3">
    <name type="scientific">Rickettsia prowazekii (strain Rp22)</name>
    <dbReference type="NCBI Taxonomy" id="449216"/>
    <lineage>
        <taxon>Bacteria</taxon>
        <taxon>Pseudomonadati</taxon>
        <taxon>Pseudomonadota</taxon>
        <taxon>Alphaproteobacteria</taxon>
        <taxon>Rickettsiales</taxon>
        <taxon>Rickettsiaceae</taxon>
        <taxon>Rickettsieae</taxon>
        <taxon>Rickettsia</taxon>
        <taxon>typhus group</taxon>
    </lineage>
</organism>
<evidence type="ECO:0000313" key="3">
    <source>
        <dbReference type="Proteomes" id="UP000006931"/>
    </source>
</evidence>
<accession>D5AWD9</accession>
<name>D5AWD9_RICPP</name>
<dbReference type="Proteomes" id="UP000006931">
    <property type="component" value="Chromosome"/>
</dbReference>
<sequence>MWQWFIILWLSGLLSTLLLTYIVKLVLRMIF</sequence>
<dbReference type="EMBL" id="CP001584">
    <property type="protein sequence ID" value="ADE29728.1"/>
    <property type="molecule type" value="Genomic_DNA"/>
</dbReference>
<dbReference type="HOGENOM" id="CLU_3398198_0_0_5"/>
<feature type="transmembrane region" description="Helical" evidence="1">
    <location>
        <begin position="6"/>
        <end position="27"/>
    </location>
</feature>
<evidence type="ECO:0000256" key="1">
    <source>
        <dbReference type="SAM" id="Phobius"/>
    </source>
</evidence>
<gene>
    <name evidence="2" type="ORF">rpr22_CDSx229</name>
</gene>
<reference evidence="2 3" key="1">
    <citation type="journal article" date="2010" name="Genome Res.">
        <title>Genomic, proteomic, and transcriptomic analysis of virulent and avirulent Rickettsia prowazekii reveals its adaptive mutation capabilities.</title>
        <authorList>
            <person name="Bechah Y."/>
            <person name="El Karkouri K."/>
            <person name="Mediannikov O."/>
            <person name="Leroy Q."/>
            <person name="Pelletier N."/>
            <person name="Robert C."/>
            <person name="Medigue C."/>
            <person name="Mege J.L."/>
            <person name="Raoult D."/>
        </authorList>
    </citation>
    <scope>NUCLEOTIDE SEQUENCE [LARGE SCALE GENOMIC DNA]</scope>
    <source>
        <strain evidence="2 3">Rp22</strain>
    </source>
</reference>
<evidence type="ECO:0000313" key="2">
    <source>
        <dbReference type="EMBL" id="ADE29728.1"/>
    </source>
</evidence>
<keyword evidence="1" id="KW-0812">Transmembrane</keyword>
<proteinExistence type="predicted"/>